<protein>
    <recommendedName>
        <fullName evidence="4">Prepilin type IV endopeptidase peptidase domain-containing protein</fullName>
    </recommendedName>
</protein>
<dbReference type="GeneID" id="95968191"/>
<gene>
    <name evidence="2" type="ORF">OXIME_001453</name>
</gene>
<keyword evidence="1" id="KW-0472">Membrane</keyword>
<keyword evidence="3" id="KW-1185">Reference proteome</keyword>
<name>A0AAX4NHQ4_9ARCH</name>
<evidence type="ECO:0008006" key="4">
    <source>
        <dbReference type="Google" id="ProtNLM"/>
    </source>
</evidence>
<dbReference type="AlphaFoldDB" id="A0AAX4NHQ4"/>
<feature type="transmembrane region" description="Helical" evidence="1">
    <location>
        <begin position="120"/>
        <end position="137"/>
    </location>
</feature>
<dbReference type="RefSeq" id="WP_393971195.1">
    <property type="nucleotide sequence ID" value="NZ_CP133772.1"/>
</dbReference>
<evidence type="ECO:0000256" key="1">
    <source>
        <dbReference type="SAM" id="Phobius"/>
    </source>
</evidence>
<keyword evidence="1" id="KW-1133">Transmembrane helix</keyword>
<feature type="transmembrane region" description="Helical" evidence="1">
    <location>
        <begin position="220"/>
        <end position="241"/>
    </location>
</feature>
<feature type="transmembrane region" description="Helical" evidence="1">
    <location>
        <begin position="80"/>
        <end position="108"/>
    </location>
</feature>
<dbReference type="Proteomes" id="UP001451606">
    <property type="component" value="Chromosome"/>
</dbReference>
<evidence type="ECO:0000313" key="3">
    <source>
        <dbReference type="Proteomes" id="UP001451606"/>
    </source>
</evidence>
<dbReference type="EMBL" id="CP133772">
    <property type="protein sequence ID" value="WYY00868.1"/>
    <property type="molecule type" value="Genomic_DNA"/>
</dbReference>
<sequence length="242" mass="27540">MLQLILLILVAVAVLLAGSVTDVMRRTVSSYLFIPLFAAGIVFLALYINPPYWFYLVGILIFVASFMKTDLVIYPVAGVIFLVISLFLAFQVFIFGFDLLVMSAIFLMGFQERFFGIGDIKALIAISFSFITIPMLTPLTSRQRVISSFVPFSMALLINVAIFSIVFVPYMVYLNKKAGNKPGNSSIFALRYNQEMYEKNSRKFSIHEYRGKKYMQYRTPFMISITGGFILTLLLGFWIMFL</sequence>
<feature type="transmembrane region" description="Helical" evidence="1">
    <location>
        <begin position="29"/>
        <end position="48"/>
    </location>
</feature>
<organism evidence="2 3">
    <name type="scientific">Oxyplasma meridianum</name>
    <dbReference type="NCBI Taxonomy" id="3073602"/>
    <lineage>
        <taxon>Archaea</taxon>
        <taxon>Methanobacteriati</taxon>
        <taxon>Thermoplasmatota</taxon>
        <taxon>Thermoplasmata</taxon>
        <taxon>Thermoplasmatales</taxon>
        <taxon>Thermoplasmataceae</taxon>
        <taxon>Oxyplasma</taxon>
    </lineage>
</organism>
<dbReference type="KEGG" id="omr:OXIME_001453"/>
<accession>A0AAX4NHQ4</accession>
<proteinExistence type="predicted"/>
<evidence type="ECO:0000313" key="2">
    <source>
        <dbReference type="EMBL" id="WYY00868.1"/>
    </source>
</evidence>
<reference evidence="2 3" key="1">
    <citation type="submission" date="2023-09" db="EMBL/GenBank/DDBJ databases">
        <authorList>
            <person name="Golyshina O.V."/>
            <person name="Lunev E.A."/>
            <person name="Bargiela R."/>
            <person name="Gaines M.C."/>
            <person name="Daum B."/>
            <person name="Bale N.J."/>
            <person name="Koenen M."/>
            <person name="Sinninghe Damst J.S."/>
            <person name="Yakimov M."/>
            <person name="Golyshin P.N."/>
        </authorList>
    </citation>
    <scope>NUCLEOTIDE SEQUENCE [LARGE SCALE GENOMIC DNA]</scope>
    <source>
        <strain evidence="2 3">M1</strain>
    </source>
</reference>
<feature type="transmembrane region" description="Helical" evidence="1">
    <location>
        <begin position="149"/>
        <end position="173"/>
    </location>
</feature>
<keyword evidence="1" id="KW-0812">Transmembrane</keyword>